<evidence type="ECO:0000313" key="3">
    <source>
        <dbReference type="Proteomes" id="UP000265520"/>
    </source>
</evidence>
<accession>A0A392P9M6</accession>
<protein>
    <submittedName>
        <fullName evidence="2">Uncharacterized protein</fullName>
    </submittedName>
</protein>
<feature type="region of interest" description="Disordered" evidence="1">
    <location>
        <begin position="61"/>
        <end position="97"/>
    </location>
</feature>
<dbReference type="AlphaFoldDB" id="A0A392P9M6"/>
<reference evidence="2 3" key="1">
    <citation type="journal article" date="2018" name="Front. Plant Sci.">
        <title>Red Clover (Trifolium pratense) and Zigzag Clover (T. medium) - A Picture of Genomic Similarities and Differences.</title>
        <authorList>
            <person name="Dluhosova J."/>
            <person name="Istvanek J."/>
            <person name="Nedelnik J."/>
            <person name="Repkova J."/>
        </authorList>
    </citation>
    <scope>NUCLEOTIDE SEQUENCE [LARGE SCALE GENOMIC DNA]</scope>
    <source>
        <strain evidence="3">cv. 10/8</strain>
        <tissue evidence="2">Leaf</tissue>
    </source>
</reference>
<feature type="compositionally biased region" description="Polar residues" evidence="1">
    <location>
        <begin position="81"/>
        <end position="91"/>
    </location>
</feature>
<sequence length="167" mass="18334">MNRPSTRKQFTYHQLPATNGNKQYMTVSSPSVLNQSYRLIFNTFDGAQIYSKKNPILTGPIPPIWKNKQPPTTDAGKHRSAQISGELQQPENVRKGSRNLDRRWCGWLAPTVAPPTTTPTSCSLGGGGKKTARFVSSGLVLAAVGQMRKEAAEHGCAIWRKGSKVIK</sequence>
<proteinExistence type="predicted"/>
<keyword evidence="3" id="KW-1185">Reference proteome</keyword>
<dbReference type="EMBL" id="LXQA010070478">
    <property type="protein sequence ID" value="MCI08831.1"/>
    <property type="molecule type" value="Genomic_DNA"/>
</dbReference>
<comment type="caution">
    <text evidence="2">The sequence shown here is derived from an EMBL/GenBank/DDBJ whole genome shotgun (WGS) entry which is preliminary data.</text>
</comment>
<organism evidence="2 3">
    <name type="scientific">Trifolium medium</name>
    <dbReference type="NCBI Taxonomy" id="97028"/>
    <lineage>
        <taxon>Eukaryota</taxon>
        <taxon>Viridiplantae</taxon>
        <taxon>Streptophyta</taxon>
        <taxon>Embryophyta</taxon>
        <taxon>Tracheophyta</taxon>
        <taxon>Spermatophyta</taxon>
        <taxon>Magnoliopsida</taxon>
        <taxon>eudicotyledons</taxon>
        <taxon>Gunneridae</taxon>
        <taxon>Pentapetalae</taxon>
        <taxon>rosids</taxon>
        <taxon>fabids</taxon>
        <taxon>Fabales</taxon>
        <taxon>Fabaceae</taxon>
        <taxon>Papilionoideae</taxon>
        <taxon>50 kb inversion clade</taxon>
        <taxon>NPAAA clade</taxon>
        <taxon>Hologalegina</taxon>
        <taxon>IRL clade</taxon>
        <taxon>Trifolieae</taxon>
        <taxon>Trifolium</taxon>
    </lineage>
</organism>
<evidence type="ECO:0000256" key="1">
    <source>
        <dbReference type="SAM" id="MobiDB-lite"/>
    </source>
</evidence>
<evidence type="ECO:0000313" key="2">
    <source>
        <dbReference type="EMBL" id="MCI08831.1"/>
    </source>
</evidence>
<dbReference type="Proteomes" id="UP000265520">
    <property type="component" value="Unassembled WGS sequence"/>
</dbReference>
<name>A0A392P9M6_9FABA</name>